<reference evidence="1" key="1">
    <citation type="submission" date="2017-05" db="UniProtKB">
        <authorList>
            <consortium name="EnsemblMetazoa"/>
        </authorList>
    </citation>
    <scope>IDENTIFICATION</scope>
</reference>
<dbReference type="Gene3D" id="3.30.70.270">
    <property type="match status" value="1"/>
</dbReference>
<protein>
    <recommendedName>
        <fullName evidence="2">Reverse transcriptase domain-containing protein</fullName>
    </recommendedName>
</protein>
<sequence>MVHHGLEFAHIYINDVLVASSYEVEHKNNLTQVFHRFKEYGVFINPENCEFGQSSLHLFI</sequence>
<dbReference type="AlphaFoldDB" id="A0A1X7UXI5"/>
<dbReference type="InterPro" id="IPR043502">
    <property type="entry name" value="DNA/RNA_pol_sf"/>
</dbReference>
<accession>A0A1X7UXI5</accession>
<name>A0A1X7UXI5_AMPQE</name>
<evidence type="ECO:0008006" key="2">
    <source>
        <dbReference type="Google" id="ProtNLM"/>
    </source>
</evidence>
<organism evidence="1">
    <name type="scientific">Amphimedon queenslandica</name>
    <name type="common">Sponge</name>
    <dbReference type="NCBI Taxonomy" id="400682"/>
    <lineage>
        <taxon>Eukaryota</taxon>
        <taxon>Metazoa</taxon>
        <taxon>Porifera</taxon>
        <taxon>Demospongiae</taxon>
        <taxon>Heteroscleromorpha</taxon>
        <taxon>Haplosclerida</taxon>
        <taxon>Niphatidae</taxon>
        <taxon>Amphimedon</taxon>
    </lineage>
</organism>
<dbReference type="InParanoid" id="A0A1X7UXI5"/>
<dbReference type="InterPro" id="IPR043128">
    <property type="entry name" value="Rev_trsase/Diguanyl_cyclase"/>
</dbReference>
<dbReference type="SUPFAM" id="SSF56672">
    <property type="entry name" value="DNA/RNA polymerases"/>
    <property type="match status" value="1"/>
</dbReference>
<dbReference type="EnsemblMetazoa" id="Aqu2.1.32406_001">
    <property type="protein sequence ID" value="Aqu2.1.32406_001"/>
    <property type="gene ID" value="Aqu2.1.32406"/>
</dbReference>
<proteinExistence type="predicted"/>
<evidence type="ECO:0000313" key="1">
    <source>
        <dbReference type="EnsemblMetazoa" id="Aqu2.1.32406_001"/>
    </source>
</evidence>